<sequence length="294" mass="33605">MKKLSLKSMKRNQEEVFGENKEDEEVAFINRKMISRHSSNLHHHHHNHHRSKKEPPHKINTTTNTTVTEIDDNEEGVSSIGESPRGRNTLQHNEMSSSHYSKTIFPKSLLDSYVKARQVKKQQREAIIRAQTPNHEAVQREKRYERYKKEKKAGGNYIASGDFKPTDVLPFDDLKRIVVKNQEIFKETTERVLTPQPTLTSVNSNRSLLSVKSDSFRRSRTPSPSLHSSQSVKYFRDQPSRSDSRMSLADVATVFENYLSRTSSFSTVSSSSSNSNSPTGLKKGASFSRRIVNQ</sequence>
<name>D2VIE8_NAEGR</name>
<protein>
    <submittedName>
        <fullName evidence="2">Predicted protein</fullName>
    </submittedName>
</protein>
<feature type="region of interest" description="Disordered" evidence="1">
    <location>
        <begin position="212"/>
        <end position="240"/>
    </location>
</feature>
<accession>D2VIE8</accession>
<dbReference type="AlphaFoldDB" id="D2VIE8"/>
<organism evidence="3">
    <name type="scientific">Naegleria gruberi</name>
    <name type="common">Amoeba</name>
    <dbReference type="NCBI Taxonomy" id="5762"/>
    <lineage>
        <taxon>Eukaryota</taxon>
        <taxon>Discoba</taxon>
        <taxon>Heterolobosea</taxon>
        <taxon>Tetramitia</taxon>
        <taxon>Eutetramitia</taxon>
        <taxon>Vahlkampfiidae</taxon>
        <taxon>Naegleria</taxon>
    </lineage>
</organism>
<feature type="compositionally biased region" description="Basic residues" evidence="1">
    <location>
        <begin position="36"/>
        <end position="52"/>
    </location>
</feature>
<dbReference type="RefSeq" id="XP_002675997.1">
    <property type="nucleotide sequence ID" value="XM_002675951.1"/>
</dbReference>
<feature type="compositionally biased region" description="Basic residues" evidence="1">
    <location>
        <begin position="1"/>
        <end position="10"/>
    </location>
</feature>
<keyword evidence="3" id="KW-1185">Reference proteome</keyword>
<feature type="compositionally biased region" description="Low complexity" evidence="1">
    <location>
        <begin position="265"/>
        <end position="277"/>
    </location>
</feature>
<proteinExistence type="predicted"/>
<dbReference type="GeneID" id="8852136"/>
<gene>
    <name evidence="2" type="ORF">NAEGRDRAFT_68659</name>
</gene>
<feature type="compositionally biased region" description="Basic and acidic residues" evidence="1">
    <location>
        <begin position="11"/>
        <end position="20"/>
    </location>
</feature>
<feature type="region of interest" description="Disordered" evidence="1">
    <location>
        <begin position="36"/>
        <end position="60"/>
    </location>
</feature>
<evidence type="ECO:0000256" key="1">
    <source>
        <dbReference type="SAM" id="MobiDB-lite"/>
    </source>
</evidence>
<dbReference type="KEGG" id="ngr:NAEGRDRAFT_68659"/>
<feature type="compositionally biased region" description="Polar residues" evidence="1">
    <location>
        <begin position="86"/>
        <end position="99"/>
    </location>
</feature>
<dbReference type="InParanoid" id="D2VIE8"/>
<dbReference type="EMBL" id="GG738874">
    <property type="protein sequence ID" value="EFC43253.1"/>
    <property type="molecule type" value="Genomic_DNA"/>
</dbReference>
<feature type="region of interest" description="Disordered" evidence="1">
    <location>
        <begin position="1"/>
        <end position="21"/>
    </location>
</feature>
<feature type="region of interest" description="Disordered" evidence="1">
    <location>
        <begin position="265"/>
        <end position="294"/>
    </location>
</feature>
<dbReference type="VEuPathDB" id="AmoebaDB:NAEGRDRAFT_68659"/>
<evidence type="ECO:0000313" key="3">
    <source>
        <dbReference type="Proteomes" id="UP000006671"/>
    </source>
</evidence>
<feature type="compositionally biased region" description="Polar residues" evidence="1">
    <location>
        <begin position="221"/>
        <end position="232"/>
    </location>
</feature>
<feature type="region of interest" description="Disordered" evidence="1">
    <location>
        <begin position="74"/>
        <end position="99"/>
    </location>
</feature>
<reference evidence="2 3" key="1">
    <citation type="journal article" date="2010" name="Cell">
        <title>The genome of Naegleria gruberi illuminates early eukaryotic versatility.</title>
        <authorList>
            <person name="Fritz-Laylin L.K."/>
            <person name="Prochnik S.E."/>
            <person name="Ginger M.L."/>
            <person name="Dacks J.B."/>
            <person name="Carpenter M.L."/>
            <person name="Field M.C."/>
            <person name="Kuo A."/>
            <person name="Paredez A."/>
            <person name="Chapman J."/>
            <person name="Pham J."/>
            <person name="Shu S."/>
            <person name="Neupane R."/>
            <person name="Cipriano M."/>
            <person name="Mancuso J."/>
            <person name="Tu H."/>
            <person name="Salamov A."/>
            <person name="Lindquist E."/>
            <person name="Shapiro H."/>
            <person name="Lucas S."/>
            <person name="Grigoriev I.V."/>
            <person name="Cande W.Z."/>
            <person name="Fulton C."/>
            <person name="Rokhsar D.S."/>
            <person name="Dawson S.C."/>
        </authorList>
    </citation>
    <scope>NUCLEOTIDE SEQUENCE [LARGE SCALE GENOMIC DNA]</scope>
    <source>
        <strain evidence="2 3">NEG-M</strain>
    </source>
</reference>
<dbReference type="Proteomes" id="UP000006671">
    <property type="component" value="Unassembled WGS sequence"/>
</dbReference>
<evidence type="ECO:0000313" key="2">
    <source>
        <dbReference type="EMBL" id="EFC43253.1"/>
    </source>
</evidence>